<organism evidence="4 5">
    <name type="scientific">Tursiops truncatus</name>
    <name type="common">Atlantic bottle-nosed dolphin</name>
    <name type="synonym">Delphinus truncatus</name>
    <dbReference type="NCBI Taxonomy" id="9739"/>
    <lineage>
        <taxon>Eukaryota</taxon>
        <taxon>Metazoa</taxon>
        <taxon>Chordata</taxon>
        <taxon>Craniata</taxon>
        <taxon>Vertebrata</taxon>
        <taxon>Euteleostomi</taxon>
        <taxon>Mammalia</taxon>
        <taxon>Eutheria</taxon>
        <taxon>Laurasiatheria</taxon>
        <taxon>Artiodactyla</taxon>
        <taxon>Whippomorpha</taxon>
        <taxon>Cetacea</taxon>
        <taxon>Odontoceti</taxon>
        <taxon>Delphinidae</taxon>
        <taxon>Tursiops</taxon>
    </lineage>
</organism>
<feature type="region of interest" description="Disordered" evidence="2">
    <location>
        <begin position="1"/>
        <end position="60"/>
    </location>
</feature>
<dbReference type="InterPro" id="IPR059041">
    <property type="entry name" value="Ig_DLEC1_1"/>
</dbReference>
<dbReference type="Proteomes" id="UP000245320">
    <property type="component" value="Chromosome 10"/>
</dbReference>
<dbReference type="GO" id="GO:0005929">
    <property type="term" value="C:cilium"/>
    <property type="evidence" value="ECO:0007669"/>
    <property type="project" value="TreeGrafter"/>
</dbReference>
<dbReference type="GO" id="GO:0015631">
    <property type="term" value="F:tubulin binding"/>
    <property type="evidence" value="ECO:0007669"/>
    <property type="project" value="TreeGrafter"/>
</dbReference>
<dbReference type="Gene3D" id="2.60.40.10">
    <property type="entry name" value="Immunoglobulins"/>
    <property type="match status" value="9"/>
</dbReference>
<keyword evidence="1" id="KW-0175">Coiled coil</keyword>
<protein>
    <submittedName>
        <fullName evidence="5">Deleted in lung and esophageal cancer protein 1 isoform X5</fullName>
    </submittedName>
</protein>
<evidence type="ECO:0000259" key="3">
    <source>
        <dbReference type="Pfam" id="PF23277"/>
    </source>
</evidence>
<gene>
    <name evidence="5" type="primary">DLEC1</name>
</gene>
<feature type="domain" description="Deleted in lung and esophageal cancer protein 1 Ig-like" evidence="3">
    <location>
        <begin position="360"/>
        <end position="446"/>
    </location>
</feature>
<reference evidence="5" key="1">
    <citation type="submission" date="2025-08" db="UniProtKB">
        <authorList>
            <consortium name="RefSeq"/>
        </authorList>
    </citation>
    <scope>IDENTIFICATION</scope>
    <source>
        <tissue evidence="5">Spleen</tissue>
    </source>
</reference>
<name>A0A6J3S0N5_TURTR</name>
<evidence type="ECO:0000313" key="5">
    <source>
        <dbReference type="RefSeq" id="XP_033720452.1"/>
    </source>
</evidence>
<dbReference type="PANTHER" id="PTHR46348">
    <property type="entry name" value="DELETED IN LUNG AND ESOPHAGEAL CANCER PROTEIN 1"/>
    <property type="match status" value="1"/>
</dbReference>
<feature type="compositionally biased region" description="Low complexity" evidence="2">
    <location>
        <begin position="7"/>
        <end position="25"/>
    </location>
</feature>
<accession>A0A6J3S0N5</accession>
<dbReference type="GO" id="GO:0008285">
    <property type="term" value="P:negative regulation of cell population proliferation"/>
    <property type="evidence" value="ECO:0007669"/>
    <property type="project" value="InterPro"/>
</dbReference>
<sequence>METGRGEQQSAESESYAFAEATWTPTPRPTRIRSPSQSSLAYSESFYQPGSRPRRVSPLTLRPLPEPHLLRLRPTSPRTQDISYLLTGVFQNLYTAEVIGEEVSASLIKARGSEDARHEEFVDQLQQIRELYKQRLDEVEMLERHIIQACARALAEKERAMHQAEVQVLEPFIKMPPVKTIFRWCVDNELLQKHHLICPNDYYSDTVPFCSAPKGAFVPGYSKLTFSFAKRSVPKIELTKKLACRKMPSQSEEETDYTMDSLTWDSSFKGKLRSRATAEKTGSPKNKNWMNHLRVPQRQLERLLLARMESRNRFLKNPRFFPPNTPFGGTSLLFPPKKSALIGKFQDGELEESCADTPVFLAKPSIAFFTDYEIGQVYEMVISLQNTTSTSHHLRVLPPSTPYFALGLGMFPGKGGMVAPGMTCQYTVQFFPDCLGGFDDFILVETQSAHTLLIPLQARRPPPVLTLSPVLDCGYCLIGGMKMTRFICKNVGFSVGKFCIMPKESWPPPSFRAVATIGFVEQPPFGILPSVFELAPGQAVFVQPFFPQVLFLPTSLGKAEQTFIIVCDNCQIKELVTTGIGQLVALDLIYVSGENSQPEPGELTDLTAQHFIRFEPENLQSTASKLLIIRNATHVELAFRWQIVKPNLRPLMPGETYSPDSIKSHPDRETAFSIAPDTGALEPHTDHEFLLSFSPREPRDFHSVLQMVLEEVPEPVSLHLESPKDPSYSVDDVIVLEIEVKGSVEPFQVLLEPYALIIPGENYVGINVKKDFKMWNNSRSAIRYTWGKISDCHIVEVEPCTGTIEPSEVEDFQLNFTGGVPGPTSQSLLCEIKDSPSPVVLHVEAAFKGPALVIDVSALQFGLLRLGQRATKSIQIRNVSQLPATWSMKESRVCLQERQESVSPFVIEPSSGQVQPLGECRVSITLEAQHCQCLQTVLKLEVVNGTCSHLPVYAEVQEPYVYLQSSQVEVTNLYVGVPTKTPVTLINGTLLPTQFHWGKLLGLQASFCTAKVSPRRGTLGPREERQFSLELTAHTQDELMDLALPCNVLGVKEPLVLGISGKPRGLQVAIAISTEDSDSSVASAELWPGHPERLHLDFGSAVPLRTRVNRQLILTNCSPIQTPFTLKFEYFGSPANSLRQKPSLPDMPPALLKMARMRELLAKREQLEFMESMLSHGKGAAFFPHLSQGVLGAHQQLAIDLTACANMWGEYWDSLICTVGDLPPAVIPVHMAVVGCPISFHRTAHYTTNQIQKEPVVRFGTQVSGGDTVTRILRLSNSSPYDIRLDWETYVPEAREDRLLELLVSYGPPFPLRDQAGNGLLCPETSSSFWSPSPSDVSKSNREAAQSAEGGSSAGASQEIISVTLQGREGVPSDEPFSISPKQVVVPAGGSSTIRISFTPVVLGPDVLHKVECTGSALGSMSLDDEVERELPGRRRRLPGSAVGPVRLHLQGYVRPAQLSVELDSGGSMVFWHQASDLIPEQRCAGVLSELVTTHHLKLTNTTDIPHYFRLLVSRPFSVSQDGVSRSHRAPGPSWKQECKEGTAAAGKQLVLYPQENMLVNVSFSLSLELLSYQKLPADQMLSGVDIQQSASGEKKMVFTQNLLLEYSNQTTQVVPLRAVVAVPELQLSTSWVDFGTCFVNQGRVREVYLMNLSGSRSYWAVLTGQQEPDKDPVAFRVSPSSGLLEARPVNAPPTSVPLQVSFTARYGPPSLAGAASGALAQGPQLISAPAPHRSCELYESTLVVEGVLGEKSGTLRLRGRGSYDERYASPY</sequence>
<evidence type="ECO:0000256" key="2">
    <source>
        <dbReference type="SAM" id="MobiDB-lite"/>
    </source>
</evidence>
<feature type="region of interest" description="Disordered" evidence="2">
    <location>
        <begin position="1323"/>
        <end position="1357"/>
    </location>
</feature>
<dbReference type="InterPro" id="IPR033304">
    <property type="entry name" value="DLEC1"/>
</dbReference>
<proteinExistence type="predicted"/>
<feature type="coiled-coil region" evidence="1">
    <location>
        <begin position="122"/>
        <end position="167"/>
    </location>
</feature>
<dbReference type="InterPro" id="IPR013783">
    <property type="entry name" value="Ig-like_fold"/>
</dbReference>
<dbReference type="PANTHER" id="PTHR46348:SF1">
    <property type="entry name" value="DELETED IN LUNG AND ESOPHAGEAL CANCER PROTEIN 1"/>
    <property type="match status" value="1"/>
</dbReference>
<dbReference type="RefSeq" id="XP_033720452.1">
    <property type="nucleotide sequence ID" value="XM_033864561.1"/>
</dbReference>
<evidence type="ECO:0000313" key="4">
    <source>
        <dbReference type="Proteomes" id="UP000245320"/>
    </source>
</evidence>
<dbReference type="CTD" id="9940"/>
<evidence type="ECO:0000256" key="1">
    <source>
        <dbReference type="SAM" id="Coils"/>
    </source>
</evidence>
<dbReference type="Pfam" id="PF23277">
    <property type="entry name" value="Ig_Dlec1_1"/>
    <property type="match status" value="1"/>
</dbReference>
<dbReference type="Pfam" id="PF23316">
    <property type="entry name" value="Ig_DLEC1_6th"/>
    <property type="match status" value="1"/>
</dbReference>
<keyword evidence="4" id="KW-1185">Reference proteome</keyword>
<dbReference type="GO" id="GO:0005737">
    <property type="term" value="C:cytoplasm"/>
    <property type="evidence" value="ECO:0007669"/>
    <property type="project" value="TreeGrafter"/>
</dbReference>